<evidence type="ECO:0000313" key="2">
    <source>
        <dbReference type="EMBL" id="RHK47777.1"/>
    </source>
</evidence>
<dbReference type="InterPro" id="IPR031762">
    <property type="entry name" value="DUF4738"/>
</dbReference>
<dbReference type="OrthoDB" id="1086474at2"/>
<comment type="caution">
    <text evidence="2">The sequence shown here is derived from an EMBL/GenBank/DDBJ whole genome shotgun (WGS) entry which is preliminary data.</text>
</comment>
<dbReference type="Gene3D" id="2.40.128.510">
    <property type="entry name" value="Protein of unknown function DUF4738"/>
    <property type="match status" value="1"/>
</dbReference>
<evidence type="ECO:0000256" key="1">
    <source>
        <dbReference type="SAM" id="Phobius"/>
    </source>
</evidence>
<dbReference type="AlphaFoldDB" id="A0A415GFC2"/>
<reference evidence="2 3" key="1">
    <citation type="submission" date="2018-08" db="EMBL/GenBank/DDBJ databases">
        <title>A genome reference for cultivated species of the human gut microbiota.</title>
        <authorList>
            <person name="Zou Y."/>
            <person name="Xue W."/>
            <person name="Luo G."/>
        </authorList>
    </citation>
    <scope>NUCLEOTIDE SEQUENCE [LARGE SCALE GENOMIC DNA]</scope>
    <source>
        <strain evidence="2 3">AF42-9</strain>
    </source>
</reference>
<keyword evidence="1" id="KW-0472">Membrane</keyword>
<dbReference type="EMBL" id="QRNO01000081">
    <property type="protein sequence ID" value="RHK47777.1"/>
    <property type="molecule type" value="Genomic_DNA"/>
</dbReference>
<name>A0A415GFC2_9BACT</name>
<protein>
    <submittedName>
        <fullName evidence="2">DUF4738 domain-containing protein</fullName>
    </submittedName>
</protein>
<keyword evidence="3" id="KW-1185">Reference proteome</keyword>
<dbReference type="Pfam" id="PF15889">
    <property type="entry name" value="DUF4738"/>
    <property type="match status" value="1"/>
</dbReference>
<proteinExistence type="predicted"/>
<gene>
    <name evidence="2" type="ORF">DW060_11730</name>
</gene>
<keyword evidence="1" id="KW-1133">Transmembrane helix</keyword>
<accession>A0A415GFC2</accession>
<dbReference type="Proteomes" id="UP000286598">
    <property type="component" value="Unassembled WGS sequence"/>
</dbReference>
<keyword evidence="1" id="KW-0812">Transmembrane</keyword>
<sequence>MYMQKYGFSFKGQTYFICIWNIFYTFAPIPNKINMKKAIGCIVLCAAAMLVVSCAEKPKSDNIIVHKRAKVQKKGTQTMSGYEDKRNVEWLGSTYKVCVERKSDTSLPQAFDEMGNSYYDNTITVRVLRSDGSVFFERTFLKSDFTPYISDAYAKGALLGVVFDCVEGESLRFAASVGSPDRMSDEYEPLVVKISRMGAVSIAKDTKLDTASEDELEDEDDGV</sequence>
<organism evidence="2 3">
    <name type="scientific">Leyella stercorea</name>
    <dbReference type="NCBI Taxonomy" id="363265"/>
    <lineage>
        <taxon>Bacteria</taxon>
        <taxon>Pseudomonadati</taxon>
        <taxon>Bacteroidota</taxon>
        <taxon>Bacteroidia</taxon>
        <taxon>Bacteroidales</taxon>
        <taxon>Prevotellaceae</taxon>
        <taxon>Leyella</taxon>
    </lineage>
</organism>
<feature type="transmembrane region" description="Helical" evidence="1">
    <location>
        <begin position="12"/>
        <end position="29"/>
    </location>
</feature>
<evidence type="ECO:0000313" key="3">
    <source>
        <dbReference type="Proteomes" id="UP000286598"/>
    </source>
</evidence>